<dbReference type="EMBL" id="UZAD01013383">
    <property type="protein sequence ID" value="VDN94546.1"/>
    <property type="molecule type" value="Genomic_DNA"/>
</dbReference>
<sequence length="181" mass="20348">MESISSGVNFLRRRFSSQDIEEDDKSMFTSVLGGRSVQQHQQQAQYQLQQQQSSSASLHIQSGPPNSFSLAGLANKVSSAISAPTSPSKQSMSMYSQVQGITKNLMQAATNAASYVQGPHKCILVIDDRQIDWSKYFRNNRTGWQLRIEQAPFSEIHVCCHSNHKCTVDILEFGKEHRSFY</sequence>
<evidence type="ECO:0000313" key="4">
    <source>
        <dbReference type="Proteomes" id="UP000278627"/>
    </source>
</evidence>
<evidence type="ECO:0000313" key="3">
    <source>
        <dbReference type="EMBL" id="VDN94546.1"/>
    </source>
</evidence>
<protein>
    <submittedName>
        <fullName evidence="5">Synapsin domain-containing protein</fullName>
    </submittedName>
</protein>
<dbReference type="InterPro" id="IPR020897">
    <property type="entry name" value="Synapsin_pre-ATP-grasp_dom"/>
</dbReference>
<organism evidence="5">
    <name type="scientific">Brugia pahangi</name>
    <name type="common">Filarial nematode worm</name>
    <dbReference type="NCBI Taxonomy" id="6280"/>
    <lineage>
        <taxon>Eukaryota</taxon>
        <taxon>Metazoa</taxon>
        <taxon>Ecdysozoa</taxon>
        <taxon>Nematoda</taxon>
        <taxon>Chromadorea</taxon>
        <taxon>Rhabditida</taxon>
        <taxon>Spirurina</taxon>
        <taxon>Spiruromorpha</taxon>
        <taxon>Filarioidea</taxon>
        <taxon>Onchocercidae</taxon>
        <taxon>Brugia</taxon>
    </lineage>
</organism>
<dbReference type="WBParaSite" id="BPAG_0001343301-mRNA-1">
    <property type="protein sequence ID" value="BPAG_0001343301-mRNA-1"/>
    <property type="gene ID" value="BPAG_0001343301"/>
</dbReference>
<name>A0A0N4TWV9_BRUPA</name>
<dbReference type="PANTHER" id="PTHR10841">
    <property type="entry name" value="SYNAPSIN"/>
    <property type="match status" value="1"/>
</dbReference>
<gene>
    <name evidence="3" type="ORF">BPAG_LOCUS13361</name>
</gene>
<proteinExistence type="predicted"/>
<dbReference type="PANTHER" id="PTHR10841:SF17">
    <property type="entry name" value="SYNAPSIN"/>
    <property type="match status" value="1"/>
</dbReference>
<evidence type="ECO:0000313" key="5">
    <source>
        <dbReference type="WBParaSite" id="BPAG_0001343301-mRNA-1"/>
    </source>
</evidence>
<accession>A0A0N4TWV9</accession>
<reference evidence="5" key="1">
    <citation type="submission" date="2017-02" db="UniProtKB">
        <authorList>
            <consortium name="WormBaseParasite"/>
        </authorList>
    </citation>
    <scope>IDENTIFICATION</scope>
</reference>
<evidence type="ECO:0000256" key="1">
    <source>
        <dbReference type="SAM" id="MobiDB-lite"/>
    </source>
</evidence>
<dbReference type="GO" id="GO:0007269">
    <property type="term" value="P:neurotransmitter secretion"/>
    <property type="evidence" value="ECO:0007669"/>
    <property type="project" value="TreeGrafter"/>
</dbReference>
<keyword evidence="4" id="KW-1185">Reference proteome</keyword>
<evidence type="ECO:0000259" key="2">
    <source>
        <dbReference type="Pfam" id="PF02078"/>
    </source>
</evidence>
<dbReference type="Gene3D" id="3.40.50.20">
    <property type="match status" value="1"/>
</dbReference>
<dbReference type="GO" id="GO:0030672">
    <property type="term" value="C:synaptic vesicle membrane"/>
    <property type="evidence" value="ECO:0007669"/>
    <property type="project" value="TreeGrafter"/>
</dbReference>
<dbReference type="Proteomes" id="UP000278627">
    <property type="component" value="Unassembled WGS sequence"/>
</dbReference>
<feature type="domain" description="Synapsin pre-ATP-grasp" evidence="2">
    <location>
        <begin position="120"/>
        <end position="173"/>
    </location>
</feature>
<dbReference type="AlphaFoldDB" id="A0A0N4TWV9"/>
<dbReference type="InterPro" id="IPR016185">
    <property type="entry name" value="PreATP-grasp_dom_sf"/>
</dbReference>
<feature type="region of interest" description="Disordered" evidence="1">
    <location>
        <begin position="40"/>
        <end position="61"/>
    </location>
</feature>
<dbReference type="STRING" id="6280.A0A0N4TWV9"/>
<reference evidence="3 4" key="2">
    <citation type="submission" date="2018-11" db="EMBL/GenBank/DDBJ databases">
        <authorList>
            <consortium name="Pathogen Informatics"/>
        </authorList>
    </citation>
    <scope>NUCLEOTIDE SEQUENCE [LARGE SCALE GENOMIC DNA]</scope>
</reference>
<dbReference type="Pfam" id="PF02078">
    <property type="entry name" value="Synapsin"/>
    <property type="match status" value="1"/>
</dbReference>
<dbReference type="SUPFAM" id="SSF52440">
    <property type="entry name" value="PreATP-grasp domain"/>
    <property type="match status" value="1"/>
</dbReference>